<keyword evidence="1" id="KW-0472">Membrane</keyword>
<name>A0ABC9TP92_CLOSY</name>
<dbReference type="Proteomes" id="UP000016491">
    <property type="component" value="Unassembled WGS sequence"/>
</dbReference>
<organism evidence="2 3">
    <name type="scientific">[Clostridium] symbiosum ATCC 14940</name>
    <dbReference type="NCBI Taxonomy" id="411472"/>
    <lineage>
        <taxon>Bacteria</taxon>
        <taxon>Bacillati</taxon>
        <taxon>Bacillota</taxon>
        <taxon>Clostridia</taxon>
        <taxon>Lachnospirales</taxon>
        <taxon>Lachnospiraceae</taxon>
        <taxon>Otoolea</taxon>
    </lineage>
</organism>
<keyword evidence="1" id="KW-1133">Transmembrane helix</keyword>
<feature type="transmembrane region" description="Helical" evidence="1">
    <location>
        <begin position="6"/>
        <end position="30"/>
    </location>
</feature>
<evidence type="ECO:0000313" key="3">
    <source>
        <dbReference type="Proteomes" id="UP000016491"/>
    </source>
</evidence>
<protein>
    <submittedName>
        <fullName evidence="2">Uncharacterized protein</fullName>
    </submittedName>
</protein>
<accession>A0ABC9TP92</accession>
<evidence type="ECO:0000256" key="1">
    <source>
        <dbReference type="SAM" id="Phobius"/>
    </source>
</evidence>
<reference evidence="2 3" key="1">
    <citation type="submission" date="2013-07" db="EMBL/GenBank/DDBJ databases">
        <authorList>
            <person name="Weinstock G."/>
            <person name="Sodergren E."/>
            <person name="Wylie T."/>
            <person name="Fulton L."/>
            <person name="Fulton R."/>
            <person name="Fronick C."/>
            <person name="O'Laughlin M."/>
            <person name="Godfrey J."/>
            <person name="Miner T."/>
            <person name="Herter B."/>
            <person name="Appelbaum E."/>
            <person name="Cordes M."/>
            <person name="Lek S."/>
            <person name="Wollam A."/>
            <person name="Pepin K.H."/>
            <person name="Palsikar V.B."/>
            <person name="Mitreva M."/>
            <person name="Wilson R.K."/>
        </authorList>
    </citation>
    <scope>NUCLEOTIDE SEQUENCE [LARGE SCALE GENOMIC DNA]</scope>
    <source>
        <strain evidence="2 3">ATCC 14940</strain>
    </source>
</reference>
<proteinExistence type="predicted"/>
<comment type="caution">
    <text evidence="2">The sequence shown here is derived from an EMBL/GenBank/DDBJ whole genome shotgun (WGS) entry which is preliminary data.</text>
</comment>
<gene>
    <name evidence="2" type="ORF">CLOSYM_05015</name>
</gene>
<dbReference type="AlphaFoldDB" id="A0ABC9TP92"/>
<evidence type="ECO:0000313" key="2">
    <source>
        <dbReference type="EMBL" id="ERI73291.1"/>
    </source>
</evidence>
<keyword evidence="1" id="KW-0812">Transmembrane</keyword>
<sequence length="48" mass="5930">MIIYLLLYLYSFIFSFFIVNVLNFNFIYFISPCIGFVKIFSVYFDDYR</sequence>
<dbReference type="EMBL" id="AWSU01000400">
    <property type="protein sequence ID" value="ERI73291.1"/>
    <property type="molecule type" value="Genomic_DNA"/>
</dbReference>